<protein>
    <recommendedName>
        <fullName evidence="4">Tryptophan 2-monooxygenase</fullName>
        <ecNumber evidence="3">1.13.12.3</ecNumber>
    </recommendedName>
</protein>
<dbReference type="Gene3D" id="3.50.50.60">
    <property type="entry name" value="FAD/NAD(P)-binding domain"/>
    <property type="match status" value="2"/>
</dbReference>
<evidence type="ECO:0000259" key="7">
    <source>
        <dbReference type="Pfam" id="PF01593"/>
    </source>
</evidence>
<dbReference type="GO" id="GO:0009851">
    <property type="term" value="P:auxin biosynthetic process"/>
    <property type="evidence" value="ECO:0007669"/>
    <property type="project" value="UniProtKB-KW"/>
</dbReference>
<dbReference type="Pfam" id="PF01593">
    <property type="entry name" value="Amino_oxidase"/>
    <property type="match status" value="1"/>
</dbReference>
<gene>
    <name evidence="8" type="ORF">SAMN05216227_104013</name>
</gene>
<keyword evidence="9" id="KW-1185">Reference proteome</keyword>
<dbReference type="Proteomes" id="UP000183002">
    <property type="component" value="Unassembled WGS sequence"/>
</dbReference>
<feature type="domain" description="Amine oxidase" evidence="7">
    <location>
        <begin position="151"/>
        <end position="381"/>
    </location>
</feature>
<dbReference type="PANTHER" id="PTHR10742:SF410">
    <property type="entry name" value="LYSINE-SPECIFIC HISTONE DEMETHYLASE 2"/>
    <property type="match status" value="1"/>
</dbReference>
<dbReference type="InterPro" id="IPR036188">
    <property type="entry name" value="FAD/NAD-bd_sf"/>
</dbReference>
<comment type="catalytic activity">
    <reaction evidence="6">
        <text>L-tryptophan + O2 = indole-3-acetamide + CO2 + H2O</text>
        <dbReference type="Rhea" id="RHEA:16165"/>
        <dbReference type="ChEBI" id="CHEBI:15377"/>
        <dbReference type="ChEBI" id="CHEBI:15379"/>
        <dbReference type="ChEBI" id="CHEBI:16031"/>
        <dbReference type="ChEBI" id="CHEBI:16526"/>
        <dbReference type="ChEBI" id="CHEBI:57912"/>
        <dbReference type="EC" id="1.13.12.3"/>
    </reaction>
</comment>
<dbReference type="EMBL" id="FOCO01000040">
    <property type="protein sequence ID" value="SEO02110.1"/>
    <property type="molecule type" value="Genomic_DNA"/>
</dbReference>
<dbReference type="PANTHER" id="PTHR10742">
    <property type="entry name" value="FLAVIN MONOAMINE OXIDASE"/>
    <property type="match status" value="1"/>
</dbReference>
<comment type="pathway">
    <text evidence="1">Plant hormone metabolism; auxin biosynthesis.</text>
</comment>
<dbReference type="SUPFAM" id="SSF51905">
    <property type="entry name" value="FAD/NAD(P)-binding domain"/>
    <property type="match status" value="1"/>
</dbReference>
<dbReference type="SUPFAM" id="SSF54373">
    <property type="entry name" value="FAD-linked reductases, C-terminal domain"/>
    <property type="match status" value="1"/>
</dbReference>
<evidence type="ECO:0000256" key="2">
    <source>
        <dbReference type="ARBA" id="ARBA00005833"/>
    </source>
</evidence>
<proteinExistence type="inferred from homology"/>
<comment type="similarity">
    <text evidence="2">Belongs to the tryptophan 2-monooxygenase family.</text>
</comment>
<dbReference type="STRING" id="1077947.SAMN05216227_104013"/>
<dbReference type="InterPro" id="IPR050281">
    <property type="entry name" value="Flavin_monoamine_oxidase"/>
</dbReference>
<evidence type="ECO:0000256" key="5">
    <source>
        <dbReference type="ARBA" id="ARBA00023070"/>
    </source>
</evidence>
<sequence length="383" mass="41333">MRRRLFLTLGGATLAAPHIVTATRPTRVLIVGAGAAGLTAAHHLTTAGVDAQVVDAAPYWGGRIAKITTLSDIPLDIGAEWIHGAPTLLGEILGQGATDLGIDTFPDSPKTFDVWHNDRLTRIPTPNLDTSPTEHKFHTTTWYDFFDRFIATPLAAHITLNAQVREITHDRRGVTATLGDGSRIDADHILVTTPLSVLQNGAIRFSPALPKSTTEGLQTITFGAGFKLFLRFKTRFYPDAIIAGPLRAYQDESWTENLFYDAALGKPTTDHILGLFSAAPTPLPRARLSDAAMISDVLKELDRMYNGAASQSFLQGVAQNWTKNPYIMGSYAMDSSGDTPLTTLLASRARLHFAGEAMGGEHQSTVHGAAFSAIRAVQTILHG</sequence>
<dbReference type="GO" id="GO:0050361">
    <property type="term" value="F:tryptophan 2-monooxygenase activity"/>
    <property type="evidence" value="ECO:0007669"/>
    <property type="project" value="UniProtKB-EC"/>
</dbReference>
<keyword evidence="5" id="KW-0073">Auxin biosynthesis</keyword>
<evidence type="ECO:0000256" key="3">
    <source>
        <dbReference type="ARBA" id="ARBA00012535"/>
    </source>
</evidence>
<reference evidence="8 9" key="1">
    <citation type="submission" date="2016-10" db="EMBL/GenBank/DDBJ databases">
        <authorList>
            <person name="de Groot N.N."/>
        </authorList>
    </citation>
    <scope>NUCLEOTIDE SEQUENCE [LARGE SCALE GENOMIC DNA]</scope>
    <source>
        <strain evidence="8 9">CGMCC 1.10836</strain>
    </source>
</reference>
<evidence type="ECO:0000313" key="8">
    <source>
        <dbReference type="EMBL" id="SEO02110.1"/>
    </source>
</evidence>
<evidence type="ECO:0000256" key="4">
    <source>
        <dbReference type="ARBA" id="ARBA00017871"/>
    </source>
</evidence>
<organism evidence="8 9">
    <name type="scientific">Pseudorhodobacter antarcticus</name>
    <dbReference type="NCBI Taxonomy" id="1077947"/>
    <lineage>
        <taxon>Bacteria</taxon>
        <taxon>Pseudomonadati</taxon>
        <taxon>Pseudomonadota</taxon>
        <taxon>Alphaproteobacteria</taxon>
        <taxon>Rhodobacterales</taxon>
        <taxon>Paracoccaceae</taxon>
        <taxon>Pseudorhodobacter</taxon>
    </lineage>
</organism>
<dbReference type="InterPro" id="IPR002937">
    <property type="entry name" value="Amino_oxidase"/>
</dbReference>
<evidence type="ECO:0000256" key="1">
    <source>
        <dbReference type="ARBA" id="ARBA00004814"/>
    </source>
</evidence>
<dbReference type="RefSeq" id="WP_050520592.1">
    <property type="nucleotide sequence ID" value="NZ_FOCO01000040.1"/>
</dbReference>
<accession>A0A1H8LA99</accession>
<dbReference type="EC" id="1.13.12.3" evidence="3"/>
<dbReference type="OrthoDB" id="9790035at2"/>
<dbReference type="AlphaFoldDB" id="A0A1H8LA99"/>
<evidence type="ECO:0000256" key="6">
    <source>
        <dbReference type="ARBA" id="ARBA00047321"/>
    </source>
</evidence>
<evidence type="ECO:0000313" key="9">
    <source>
        <dbReference type="Proteomes" id="UP000183002"/>
    </source>
</evidence>
<name>A0A1H8LA99_9RHOB</name>
<dbReference type="Pfam" id="PF13450">
    <property type="entry name" value="NAD_binding_8"/>
    <property type="match status" value="1"/>
</dbReference>